<evidence type="ECO:0000313" key="2">
    <source>
        <dbReference type="EMBL" id="MFD0851155.1"/>
    </source>
</evidence>
<dbReference type="Gene3D" id="2.60.120.10">
    <property type="entry name" value="Jelly Rolls"/>
    <property type="match status" value="1"/>
</dbReference>
<dbReference type="SUPFAM" id="SSF51182">
    <property type="entry name" value="RmlC-like cupins"/>
    <property type="match status" value="1"/>
</dbReference>
<proteinExistence type="predicted"/>
<evidence type="ECO:0000313" key="3">
    <source>
        <dbReference type="Proteomes" id="UP001597083"/>
    </source>
</evidence>
<dbReference type="InterPro" id="IPR014710">
    <property type="entry name" value="RmlC-like_jellyroll"/>
</dbReference>
<keyword evidence="3" id="KW-1185">Reference proteome</keyword>
<feature type="compositionally biased region" description="Pro residues" evidence="1">
    <location>
        <begin position="1"/>
        <end position="12"/>
    </location>
</feature>
<feature type="region of interest" description="Disordered" evidence="1">
    <location>
        <begin position="1"/>
        <end position="20"/>
    </location>
</feature>
<reference evidence="3" key="1">
    <citation type="journal article" date="2019" name="Int. J. Syst. Evol. Microbiol.">
        <title>The Global Catalogue of Microorganisms (GCM) 10K type strain sequencing project: providing services to taxonomists for standard genome sequencing and annotation.</title>
        <authorList>
            <consortium name="The Broad Institute Genomics Platform"/>
            <consortium name="The Broad Institute Genome Sequencing Center for Infectious Disease"/>
            <person name="Wu L."/>
            <person name="Ma J."/>
        </authorList>
    </citation>
    <scope>NUCLEOTIDE SEQUENCE [LARGE SCALE GENOMIC DNA]</scope>
    <source>
        <strain evidence="3">JCM 31696</strain>
    </source>
</reference>
<name>A0ABW3C9J2_9ACTN</name>
<protein>
    <submittedName>
        <fullName evidence="2">Cupin domain-containing protein</fullName>
    </submittedName>
</protein>
<sequence>MAPQHPRQPQPPDGTRQSPLHAVSGLLAGIGLSQVRVYSSQAPDGQCSGTPHLHLACTELYFPLRGGGAAEFLTPEGPSRIDLHPGVAVQFTPGTLHRLITGPDPLEILVIMENGRLNEEGDVVFTFPDEDLAEPDTYAQFADTGSASAPDRVAIERRRDRAVTGFVERVSAWRDDPQDGLTRLRRLYRLAAALVAPRAA</sequence>
<comment type="caution">
    <text evidence="2">The sequence shown here is derived from an EMBL/GenBank/DDBJ whole genome shotgun (WGS) entry which is preliminary data.</text>
</comment>
<dbReference type="EMBL" id="JBHTIR010000269">
    <property type="protein sequence ID" value="MFD0851155.1"/>
    <property type="molecule type" value="Genomic_DNA"/>
</dbReference>
<evidence type="ECO:0000256" key="1">
    <source>
        <dbReference type="SAM" id="MobiDB-lite"/>
    </source>
</evidence>
<accession>A0ABW3C9J2</accession>
<organism evidence="2 3">
    <name type="scientific">Actinomadura adrarensis</name>
    <dbReference type="NCBI Taxonomy" id="1819600"/>
    <lineage>
        <taxon>Bacteria</taxon>
        <taxon>Bacillati</taxon>
        <taxon>Actinomycetota</taxon>
        <taxon>Actinomycetes</taxon>
        <taxon>Streptosporangiales</taxon>
        <taxon>Thermomonosporaceae</taxon>
        <taxon>Actinomadura</taxon>
    </lineage>
</organism>
<dbReference type="InterPro" id="IPR011051">
    <property type="entry name" value="RmlC_Cupin_sf"/>
</dbReference>
<feature type="non-terminal residue" evidence="2">
    <location>
        <position position="200"/>
    </location>
</feature>
<dbReference type="Proteomes" id="UP001597083">
    <property type="component" value="Unassembled WGS sequence"/>
</dbReference>
<gene>
    <name evidence="2" type="ORF">ACFQ07_02925</name>
</gene>